<feature type="transmembrane region" description="Helical" evidence="5">
    <location>
        <begin position="384"/>
        <end position="412"/>
    </location>
</feature>
<dbReference type="Gene3D" id="1.20.1250.20">
    <property type="entry name" value="MFS general substrate transporter like domains"/>
    <property type="match status" value="1"/>
</dbReference>
<keyword evidence="2 5" id="KW-0812">Transmembrane</keyword>
<evidence type="ECO:0000256" key="4">
    <source>
        <dbReference type="ARBA" id="ARBA00023136"/>
    </source>
</evidence>
<evidence type="ECO:0000313" key="7">
    <source>
        <dbReference type="Proteomes" id="UP000683360"/>
    </source>
</evidence>
<feature type="transmembrane region" description="Helical" evidence="5">
    <location>
        <begin position="200"/>
        <end position="224"/>
    </location>
</feature>
<keyword evidence="7" id="KW-1185">Reference proteome</keyword>
<feature type="transmembrane region" description="Helical" evidence="5">
    <location>
        <begin position="701"/>
        <end position="719"/>
    </location>
</feature>
<protein>
    <submittedName>
        <fullName evidence="6">Uncharacterized protein</fullName>
    </submittedName>
</protein>
<gene>
    <name evidence="6" type="ORF">MEDL_49568</name>
</gene>
<feature type="transmembrane region" description="Helical" evidence="5">
    <location>
        <begin position="163"/>
        <end position="188"/>
    </location>
</feature>
<feature type="transmembrane region" description="Helical" evidence="5">
    <location>
        <begin position="136"/>
        <end position="157"/>
    </location>
</feature>
<sequence>MTINTENSEESRLLENKVLFGEIKLKYSKWVAYTIVMLIVFTQCYSVVSSISIMNQYAYYAFMNEKYPTRNTMQTVGGSDSACTVNTSKVEYKQQIIVQKLTSEWNIYCALAQNIPAVFISMNLASYSDVYGRKPFFLVPLIGTFLKNLACSLGIYFKIGIQWFIGFYVIEGSTGIWASTLSMAFCFVADTTMPGKTRSFVIALIETSIGLGAIISTSLTGYIIQWTDSYMYPEFLSVIIVTIGILLAVFVLPETLHPSRKRDDHVSICQNMRNVTECYTSEFSPLSKRWMFILLIFIFIMSAFGNLGRPNVEQIYQMNSPFCWDSVRIGWYAAVRNLAWSFGSIAIIKLFHLCTTDDVIALVGCITCVASAILEGIASTDLYLYLGSIFAGVAAVEVICNMGASVSANAIYDATIDYYKGMTFFVMAGYGGVGIILCLLFISEKKRTLSDVTPKAAETKCLPTVQANIDRDIIPLIIDIVIYRAAEIKCLPTVQANIDRDIIPLIIDIVIYRAAEIKCLPTVQANIDREIIPLIIGIFTIHPILYRPAEVKCSTTVQANIDRNIIPLIICIVTIHPILYRPAEIKCLATVQVNIDRNIIPLIICIVTIHPILYRPAEIKCLATVQVNIDRDIIPLIICIVTIHPILYRPAEIKCLATVQVNIDRDIIPLIIGIVIIHSILDWAADIKCLLTVQVNIDRNIIPLIIDIVIIHPILYRAAEIKCLATVQVNIDRYIIPLIIGIVIIHPILYRPAEIKCLATVQVNIDRNIIPLIIGIDIIHPILDRAAEIKCLPTVQANIDREIIPLIIGIFIIHPILYRPAEIKCLATVQVNIDRRLSL</sequence>
<dbReference type="GO" id="GO:0016020">
    <property type="term" value="C:membrane"/>
    <property type="evidence" value="ECO:0007669"/>
    <property type="project" value="UniProtKB-SubCell"/>
</dbReference>
<feature type="transmembrane region" description="Helical" evidence="5">
    <location>
        <begin position="105"/>
        <end position="124"/>
    </location>
</feature>
<dbReference type="AlphaFoldDB" id="A0A8S3U0F7"/>
<evidence type="ECO:0000256" key="3">
    <source>
        <dbReference type="ARBA" id="ARBA00022989"/>
    </source>
</evidence>
<comment type="caution">
    <text evidence="6">The sequence shown here is derived from an EMBL/GenBank/DDBJ whole genome shotgun (WGS) entry which is preliminary data.</text>
</comment>
<feature type="transmembrane region" description="Helical" evidence="5">
    <location>
        <begin position="329"/>
        <end position="352"/>
    </location>
</feature>
<proteinExistence type="predicted"/>
<feature type="transmembrane region" description="Helical" evidence="5">
    <location>
        <begin position="359"/>
        <end position="378"/>
    </location>
</feature>
<evidence type="ECO:0000256" key="5">
    <source>
        <dbReference type="SAM" id="Phobius"/>
    </source>
</evidence>
<dbReference type="Pfam" id="PF07690">
    <property type="entry name" value="MFS_1"/>
    <property type="match status" value="1"/>
</dbReference>
<dbReference type="Proteomes" id="UP000683360">
    <property type="component" value="Unassembled WGS sequence"/>
</dbReference>
<dbReference type="SUPFAM" id="SSF103473">
    <property type="entry name" value="MFS general substrate transporter"/>
    <property type="match status" value="1"/>
</dbReference>
<dbReference type="InterPro" id="IPR011701">
    <property type="entry name" value="MFS"/>
</dbReference>
<reference evidence="6" key="1">
    <citation type="submission" date="2021-03" db="EMBL/GenBank/DDBJ databases">
        <authorList>
            <person name="Bekaert M."/>
        </authorList>
    </citation>
    <scope>NUCLEOTIDE SEQUENCE</scope>
</reference>
<comment type="subcellular location">
    <subcellularLocation>
        <location evidence="1">Membrane</location>
        <topology evidence="1">Multi-pass membrane protein</topology>
    </subcellularLocation>
</comment>
<feature type="transmembrane region" description="Helical" evidence="5">
    <location>
        <begin position="424"/>
        <end position="442"/>
    </location>
</feature>
<dbReference type="EMBL" id="CAJPWZ010002375">
    <property type="protein sequence ID" value="CAG2237104.1"/>
    <property type="molecule type" value="Genomic_DNA"/>
</dbReference>
<feature type="transmembrane region" description="Helical" evidence="5">
    <location>
        <begin position="230"/>
        <end position="252"/>
    </location>
</feature>
<feature type="transmembrane region" description="Helical" evidence="5">
    <location>
        <begin position="731"/>
        <end position="750"/>
    </location>
</feature>
<name>A0A8S3U0F7_MYTED</name>
<keyword evidence="4 5" id="KW-0472">Membrane</keyword>
<feature type="transmembrane region" description="Helical" evidence="5">
    <location>
        <begin position="30"/>
        <end position="54"/>
    </location>
</feature>
<feature type="transmembrane region" description="Helical" evidence="5">
    <location>
        <begin position="663"/>
        <end position="681"/>
    </location>
</feature>
<feature type="transmembrane region" description="Helical" evidence="5">
    <location>
        <begin position="290"/>
        <end position="309"/>
    </location>
</feature>
<dbReference type="InterPro" id="IPR036259">
    <property type="entry name" value="MFS_trans_sf"/>
</dbReference>
<organism evidence="6 7">
    <name type="scientific">Mytilus edulis</name>
    <name type="common">Blue mussel</name>
    <dbReference type="NCBI Taxonomy" id="6550"/>
    <lineage>
        <taxon>Eukaryota</taxon>
        <taxon>Metazoa</taxon>
        <taxon>Spiralia</taxon>
        <taxon>Lophotrochozoa</taxon>
        <taxon>Mollusca</taxon>
        <taxon>Bivalvia</taxon>
        <taxon>Autobranchia</taxon>
        <taxon>Pteriomorphia</taxon>
        <taxon>Mytilida</taxon>
        <taxon>Mytiloidea</taxon>
        <taxon>Mytilidae</taxon>
        <taxon>Mytilinae</taxon>
        <taxon>Mytilus</taxon>
    </lineage>
</organism>
<dbReference type="PANTHER" id="PTHR23507:SF1">
    <property type="entry name" value="FI18259P1-RELATED"/>
    <property type="match status" value="1"/>
</dbReference>
<dbReference type="OrthoDB" id="3026777at2759"/>
<dbReference type="GO" id="GO:0022857">
    <property type="term" value="F:transmembrane transporter activity"/>
    <property type="evidence" value="ECO:0007669"/>
    <property type="project" value="InterPro"/>
</dbReference>
<dbReference type="PANTHER" id="PTHR23507">
    <property type="entry name" value="ZGC:174356"/>
    <property type="match status" value="1"/>
</dbReference>
<evidence type="ECO:0000313" key="6">
    <source>
        <dbReference type="EMBL" id="CAG2237104.1"/>
    </source>
</evidence>
<accession>A0A8S3U0F7</accession>
<keyword evidence="3 5" id="KW-1133">Transmembrane helix</keyword>
<evidence type="ECO:0000256" key="2">
    <source>
        <dbReference type="ARBA" id="ARBA00022692"/>
    </source>
</evidence>
<evidence type="ECO:0000256" key="1">
    <source>
        <dbReference type="ARBA" id="ARBA00004141"/>
    </source>
</evidence>